<dbReference type="OrthoDB" id="3162439at2759"/>
<feature type="compositionally biased region" description="Polar residues" evidence="1">
    <location>
        <begin position="302"/>
        <end position="316"/>
    </location>
</feature>
<feature type="domain" description="T6SS Phospholipase effector Tle1-like catalytic" evidence="2">
    <location>
        <begin position="81"/>
        <end position="394"/>
    </location>
</feature>
<dbReference type="InParanoid" id="A0A2H3DBT2"/>
<dbReference type="AlphaFoldDB" id="A0A2H3DBT2"/>
<accession>A0A2H3DBT2</accession>
<gene>
    <name evidence="3" type="ORF">ARMGADRAFT_1067125</name>
</gene>
<keyword evidence="4" id="KW-1185">Reference proteome</keyword>
<organism evidence="3 4">
    <name type="scientific">Armillaria gallica</name>
    <name type="common">Bulbous honey fungus</name>
    <name type="synonym">Armillaria bulbosa</name>
    <dbReference type="NCBI Taxonomy" id="47427"/>
    <lineage>
        <taxon>Eukaryota</taxon>
        <taxon>Fungi</taxon>
        <taxon>Dikarya</taxon>
        <taxon>Basidiomycota</taxon>
        <taxon>Agaricomycotina</taxon>
        <taxon>Agaricomycetes</taxon>
        <taxon>Agaricomycetidae</taxon>
        <taxon>Agaricales</taxon>
        <taxon>Marasmiineae</taxon>
        <taxon>Physalacriaceae</taxon>
        <taxon>Armillaria</taxon>
    </lineage>
</organism>
<proteinExistence type="predicted"/>
<evidence type="ECO:0000259" key="2">
    <source>
        <dbReference type="Pfam" id="PF09994"/>
    </source>
</evidence>
<dbReference type="PANTHER" id="PTHR33840">
    <property type="match status" value="1"/>
</dbReference>
<feature type="compositionally biased region" description="Basic and acidic residues" evidence="1">
    <location>
        <begin position="321"/>
        <end position="330"/>
    </location>
</feature>
<name>A0A2H3DBT2_ARMGA</name>
<dbReference type="Proteomes" id="UP000217790">
    <property type="component" value="Unassembled WGS sequence"/>
</dbReference>
<evidence type="ECO:0000313" key="4">
    <source>
        <dbReference type="Proteomes" id="UP000217790"/>
    </source>
</evidence>
<protein>
    <recommendedName>
        <fullName evidence="2">T6SS Phospholipase effector Tle1-like catalytic domain-containing protein</fullName>
    </recommendedName>
</protein>
<feature type="region of interest" description="Disordered" evidence="1">
    <location>
        <begin position="45"/>
        <end position="73"/>
    </location>
</feature>
<dbReference type="PANTHER" id="PTHR33840:SF2">
    <property type="entry name" value="TLE1 PHOSPHOLIPASE DOMAIN-CONTAINING PROTEIN"/>
    <property type="match status" value="1"/>
</dbReference>
<dbReference type="OMA" id="HECFRTR"/>
<evidence type="ECO:0000256" key="1">
    <source>
        <dbReference type="SAM" id="MobiDB-lite"/>
    </source>
</evidence>
<reference evidence="4" key="1">
    <citation type="journal article" date="2017" name="Nat. Ecol. Evol.">
        <title>Genome expansion and lineage-specific genetic innovations in the forest pathogenic fungi Armillaria.</title>
        <authorList>
            <person name="Sipos G."/>
            <person name="Prasanna A.N."/>
            <person name="Walter M.C."/>
            <person name="O'Connor E."/>
            <person name="Balint B."/>
            <person name="Krizsan K."/>
            <person name="Kiss B."/>
            <person name="Hess J."/>
            <person name="Varga T."/>
            <person name="Slot J."/>
            <person name="Riley R."/>
            <person name="Boka B."/>
            <person name="Rigling D."/>
            <person name="Barry K."/>
            <person name="Lee J."/>
            <person name="Mihaltcheva S."/>
            <person name="LaButti K."/>
            <person name="Lipzen A."/>
            <person name="Waldron R."/>
            <person name="Moloney N.M."/>
            <person name="Sperisen C."/>
            <person name="Kredics L."/>
            <person name="Vagvoelgyi C."/>
            <person name="Patrignani A."/>
            <person name="Fitzpatrick D."/>
            <person name="Nagy I."/>
            <person name="Doyle S."/>
            <person name="Anderson J.B."/>
            <person name="Grigoriev I.V."/>
            <person name="Gueldener U."/>
            <person name="Muensterkoetter M."/>
            <person name="Nagy L.G."/>
        </authorList>
    </citation>
    <scope>NUCLEOTIDE SEQUENCE [LARGE SCALE GENOMIC DNA]</scope>
    <source>
        <strain evidence="4">Ar21-2</strain>
    </source>
</reference>
<evidence type="ECO:0000313" key="3">
    <source>
        <dbReference type="EMBL" id="PBK84946.1"/>
    </source>
</evidence>
<dbReference type="EMBL" id="KZ293694">
    <property type="protein sequence ID" value="PBK84946.1"/>
    <property type="molecule type" value="Genomic_DNA"/>
</dbReference>
<feature type="region of interest" description="Disordered" evidence="1">
    <location>
        <begin position="302"/>
        <end position="338"/>
    </location>
</feature>
<dbReference type="InterPro" id="IPR029058">
    <property type="entry name" value="AB_hydrolase_fold"/>
</dbReference>
<dbReference type="STRING" id="47427.A0A2H3DBT2"/>
<sequence>MTMTIVPPPPHEWGITSLSTAETIVCDVERTFLIPELGVDIDIPQTTVPADASPSRKHPVKEETLDPNTTSEFVPPDHKHRTLVLCFDGTGDQFDSDNSNIVQLFSLLKKDDRSKQMVYYQSGIGTYTSPQIATPFMSKIYKTIDVMIAWGLDAHVMAGYEFLMQNYHAGDRICIFGFSRGAYTARSLAGMIHKVGLLPADNRQQVPFAYKMYTRTDKVGWEQSTAFKQAFSNDVQIEFLGVWDTVDSVGLIPKRLPFTTSNTILRTFRHAVSLDERRAKFKANLWNRPNVRELLLGTSRWTTQSSHQDPSHSSTLRTRKGSREEQKESEIEWSPQGEKFMNEMERLHSSSSGQPTDIEEVWFAGCHCDVGGGSVENSTRYSLARISLRWMVRECFKTKTGIMFDSQRLRLLGLDPTTLHPFVTPRPPALSVESAMMIRSGPPRPPLKERLVSAIRRLKLPTGSEDEAHASALLEEYRPIGTEEEEELRDALSPLYDQLKRSRSWWILEVIPMVFRHQKGDDKWVSRFGPNLADPRIIPKDSSGVKVHRSVRMRMNAFHEHNPEKKYKPKADFPVPRTWIDDHVPPVEEHQY</sequence>
<dbReference type="InterPro" id="IPR018712">
    <property type="entry name" value="Tle1-like_cat"/>
</dbReference>
<dbReference type="Pfam" id="PF09994">
    <property type="entry name" value="T6SS_Tle1-like_cat"/>
    <property type="match status" value="1"/>
</dbReference>
<dbReference type="SUPFAM" id="SSF53474">
    <property type="entry name" value="alpha/beta-Hydrolases"/>
    <property type="match status" value="1"/>
</dbReference>